<dbReference type="PANTHER" id="PTHR35191:SF1">
    <property type="entry name" value="PROPHAGE SIDE TAIL FIBER PROTEIN HOMOLOG STFQ-RELATED"/>
    <property type="match status" value="1"/>
</dbReference>
<feature type="domain" description="Phage tail collar" evidence="1">
    <location>
        <begin position="324"/>
        <end position="371"/>
    </location>
</feature>
<dbReference type="Pfam" id="PF07484">
    <property type="entry name" value="Collar"/>
    <property type="match status" value="1"/>
</dbReference>
<sequence length="476" mass="51300">MAVKYMTVLTQVGAAKLASATALGSLMNITYMAVGDGGGSPTMPDPAQTSLVNEKRRAALNALRVDPANPNQIIAEQVIPENEGGFWLREIGLFDADGDLIAVANCPETYKPQLQEGSGRVQTVRMTLLVSNTDVVTLKIDPSVVLATRQYVEDNVIEAKTYADGQIAKHLIAGNPHPQYAPLASPVLTGAPTAPTPLTGTINNQLATTEFVKSNAVWLGRAIDAETNLNTLTGTRAARYWQPMSARALTSLNYPMTLAGSLDVEQNYANGAEGCVQRYTTYGYSNNIARVFTRTYDPGSNVWGPWQEQATVAFVQNALDSFVGIPMPWPQASAPAGWLKCNGQAFDKALYPKLAQIYPSGSLPDLRGEFIRGWDDGRGVDAGRAIMSAQGGMSFDHRHWLPTANGDGGDGAMTAVFIDGNSAMAYYPNGTNEYNPNPVTNTLLQTYTAKASRWDAMFGNETRPRNVAFNYIVRAA</sequence>
<dbReference type="PANTHER" id="PTHR35191">
    <property type="entry name" value="PROPHAGE SIDE TAIL FIBER PROTEIN HOMOLOG STFQ-RELATED"/>
    <property type="match status" value="1"/>
</dbReference>
<evidence type="ECO:0000313" key="4">
    <source>
        <dbReference type="Proteomes" id="UP001219630"/>
    </source>
</evidence>
<dbReference type="Proteomes" id="UP001219630">
    <property type="component" value="Chromosome"/>
</dbReference>
<dbReference type="RefSeq" id="WP_125261104.1">
    <property type="nucleotide sequence ID" value="NZ_CP114280.1"/>
</dbReference>
<keyword evidence="4" id="KW-1185">Reference proteome</keyword>
<feature type="domain" description="Phage tail fibre protein N-terminal" evidence="2">
    <location>
        <begin position="1"/>
        <end position="150"/>
    </location>
</feature>
<dbReference type="InterPro" id="IPR051934">
    <property type="entry name" value="Phage_Tail_Fiber_Structural"/>
</dbReference>
<gene>
    <name evidence="3" type="ORF">O1Q98_10925</name>
</gene>
<dbReference type="InterPro" id="IPR022225">
    <property type="entry name" value="Phage_tail_fibre_N"/>
</dbReference>
<dbReference type="SUPFAM" id="SSF88874">
    <property type="entry name" value="Receptor-binding domain of short tail fibre protein gp12"/>
    <property type="match status" value="1"/>
</dbReference>
<evidence type="ECO:0000313" key="3">
    <source>
        <dbReference type="EMBL" id="WFN54216.1"/>
    </source>
</evidence>
<evidence type="ECO:0000259" key="2">
    <source>
        <dbReference type="Pfam" id="PF12571"/>
    </source>
</evidence>
<dbReference type="InterPro" id="IPR037053">
    <property type="entry name" value="Phage_tail_collar_dom_sf"/>
</dbReference>
<dbReference type="InterPro" id="IPR011083">
    <property type="entry name" value="Phage_tail_collar_dom"/>
</dbReference>
<name>A0ABY8G2N3_9GAMM</name>
<dbReference type="EMBL" id="CP114280">
    <property type="protein sequence ID" value="WFN54216.1"/>
    <property type="molecule type" value="Genomic_DNA"/>
</dbReference>
<proteinExistence type="predicted"/>
<dbReference type="Pfam" id="PF12571">
    <property type="entry name" value="Phage_tail_fib"/>
    <property type="match status" value="1"/>
</dbReference>
<accession>A0ABY8G2N3</accession>
<protein>
    <submittedName>
        <fullName evidence="3">Phage tail protein</fullName>
    </submittedName>
</protein>
<dbReference type="CDD" id="cd19958">
    <property type="entry name" value="pyocin_knob"/>
    <property type="match status" value="1"/>
</dbReference>
<organism evidence="3 4">
    <name type="scientific">Dickeya lacustris</name>
    <dbReference type="NCBI Taxonomy" id="2259638"/>
    <lineage>
        <taxon>Bacteria</taxon>
        <taxon>Pseudomonadati</taxon>
        <taxon>Pseudomonadota</taxon>
        <taxon>Gammaproteobacteria</taxon>
        <taxon>Enterobacterales</taxon>
        <taxon>Pectobacteriaceae</taxon>
        <taxon>Dickeya</taxon>
    </lineage>
</organism>
<reference evidence="3 4" key="1">
    <citation type="submission" date="2022-12" db="EMBL/GenBank/DDBJ databases">
        <title>Complete genome sequencing of Dickeya lacustris type strain LMG30899.</title>
        <authorList>
            <person name="Dobhal S."/>
            <person name="Arizala D."/>
            <person name="Arif M."/>
        </authorList>
    </citation>
    <scope>NUCLEOTIDE SEQUENCE [LARGE SCALE GENOMIC DNA]</scope>
    <source>
        <strain evidence="3 4">LMG30899</strain>
    </source>
</reference>
<dbReference type="Gene3D" id="3.90.1340.10">
    <property type="entry name" value="Phage tail collar domain"/>
    <property type="match status" value="1"/>
</dbReference>
<evidence type="ECO:0000259" key="1">
    <source>
        <dbReference type="Pfam" id="PF07484"/>
    </source>
</evidence>